<sequence length="204" mass="22453">MNNALLPPSASHFMRHTEKVTARISDIPVELRQLWDADTCPAALLPHLAWALSVDRWDKNWPESVRRQVIKAAWQIHRQKGTIAALKRAVEPLGYIIRVIEWWQTGEAPGTFRLDVGVLENGITEAMYQELERLIADAKPVSRHMTGLSVNLDVNGQLPVAVGSYDGDILTVYAYTPETLSVTASLPGAAGTQTADTLTVSITS</sequence>
<name>W0HJQ2_9GAMM</name>
<evidence type="ECO:0000313" key="1">
    <source>
        <dbReference type="EMBL" id="AHF74076.1"/>
    </source>
</evidence>
<dbReference type="InterPro" id="IPR006521">
    <property type="entry name" value="Tail_protein_I"/>
</dbReference>
<gene>
    <name evidence="1" type="ORF">SOPEG_2235</name>
</gene>
<dbReference type="PATRIC" id="fig|2342.5.peg.2359"/>
<accession>W0HJQ2</accession>
<reference evidence="1 2" key="1">
    <citation type="journal article" date="2014" name="Genome Biol. Evol.">
        <title>Genome degeneration and adaptation in a nascent stage of symbiosis.</title>
        <authorList>
            <person name="Oakeson K.F."/>
            <person name="Gil R."/>
            <person name="Clayton A.L."/>
            <person name="Dunn D.M."/>
            <person name="von Niederhausern A.C."/>
            <person name="Hamil C."/>
            <person name="Aoyagi A."/>
            <person name="Duval B."/>
            <person name="Baca A."/>
            <person name="Silva F.J."/>
            <person name="Vallier A."/>
            <person name="Jackson D.G."/>
            <person name="Latorre A."/>
            <person name="Weiss R.B."/>
            <person name="Heddi A."/>
            <person name="Moya A."/>
            <person name="Dale C."/>
        </authorList>
    </citation>
    <scope>NUCLEOTIDE SEQUENCE [LARGE SCALE GENOMIC DNA]</scope>
    <source>
        <strain evidence="2">none</strain>
    </source>
</reference>
<dbReference type="HOGENOM" id="CLU_086293_1_1_6"/>
<dbReference type="NCBIfam" id="TIGR01634">
    <property type="entry name" value="tail_P2_I"/>
    <property type="match status" value="1"/>
</dbReference>
<dbReference type="eggNOG" id="COG4385">
    <property type="taxonomic scope" value="Bacteria"/>
</dbReference>
<dbReference type="AlphaFoldDB" id="W0HJQ2"/>
<dbReference type="EMBL" id="CP006568">
    <property type="protein sequence ID" value="AHF74076.1"/>
    <property type="molecule type" value="Genomic_DNA"/>
</dbReference>
<keyword evidence="2" id="KW-1185">Reference proteome</keyword>
<organism evidence="1 2">
    <name type="scientific">Candidatus Sodalis pierantonii str. SOPE</name>
    <dbReference type="NCBI Taxonomy" id="2342"/>
    <lineage>
        <taxon>Bacteria</taxon>
        <taxon>Pseudomonadati</taxon>
        <taxon>Pseudomonadota</taxon>
        <taxon>Gammaproteobacteria</taxon>
        <taxon>Enterobacterales</taxon>
        <taxon>Bruguierivoracaceae</taxon>
        <taxon>Sodalis</taxon>
    </lineage>
</organism>
<proteinExistence type="predicted"/>
<dbReference type="KEGG" id="pes:SOPEG_2235"/>
<evidence type="ECO:0000313" key="2">
    <source>
        <dbReference type="Proteomes" id="UP000019025"/>
    </source>
</evidence>
<dbReference type="Proteomes" id="UP000019025">
    <property type="component" value="Chromosome"/>
</dbReference>
<dbReference type="Pfam" id="PF09684">
    <property type="entry name" value="Tail_P2_I"/>
    <property type="match status" value="1"/>
</dbReference>
<protein>
    <submittedName>
        <fullName evidence="1">Putative phage tail protein</fullName>
    </submittedName>
</protein>
<dbReference type="STRING" id="2342.SOPEG_2235"/>
<dbReference type="RefSeq" id="WP_025245522.1">
    <property type="nucleotide sequence ID" value="NZ_CP006568.1"/>
</dbReference>